<keyword evidence="4 6" id="KW-0472">Membrane</keyword>
<keyword evidence="3" id="KW-0202">Cytokine</keyword>
<reference evidence="8" key="2">
    <citation type="submission" date="2025-08" db="UniProtKB">
        <authorList>
            <consortium name="Ensembl"/>
        </authorList>
    </citation>
    <scope>IDENTIFICATION</scope>
</reference>
<evidence type="ECO:0000313" key="9">
    <source>
        <dbReference type="Proteomes" id="UP000694580"/>
    </source>
</evidence>
<reference evidence="8 9" key="1">
    <citation type="submission" date="2020-06" db="EMBL/GenBank/DDBJ databases">
        <authorList>
            <consortium name="Wellcome Sanger Institute Data Sharing"/>
        </authorList>
    </citation>
    <scope>NUCLEOTIDE SEQUENCE [LARGE SCALE GENOMIC DNA]</scope>
</reference>
<dbReference type="InterPro" id="IPR006052">
    <property type="entry name" value="TNF_dom"/>
</dbReference>
<feature type="region of interest" description="Disordered" evidence="5">
    <location>
        <begin position="1"/>
        <end position="38"/>
    </location>
</feature>
<comment type="similarity">
    <text evidence="2">Belongs to the tumor necrosis factor family.</text>
</comment>
<sequence length="273" mass="30105">MKAVRGRRGSLNFSPRAEGPSRGRTDELVGGSEPNPVGMDREPQFRTLVLVLVVVVGLQLVCSAVLVLHLTGFLQRTHTGPVLSPKPEQTRCPKQKRGAVPVAHLPIKPLSGQTERDVRVTIVHWNADQGRLSKLGYHDGRILVRKSGLYFVYAKTCFRYYELDLASNQHPEPGAGHETSNSGPAALPDMGVQLIQYVFLERPNHRAPLRPIMMMKSGSTHRWTTGAYHMCCQQQGGAFALRTGDGVYVSVSNSWLLDPESEGSYFGAFRISS</sequence>
<evidence type="ECO:0000256" key="6">
    <source>
        <dbReference type="SAM" id="Phobius"/>
    </source>
</evidence>
<evidence type="ECO:0000256" key="2">
    <source>
        <dbReference type="ARBA" id="ARBA00008670"/>
    </source>
</evidence>
<evidence type="ECO:0000256" key="5">
    <source>
        <dbReference type="SAM" id="MobiDB-lite"/>
    </source>
</evidence>
<dbReference type="SUPFAM" id="SSF49842">
    <property type="entry name" value="TNF-like"/>
    <property type="match status" value="1"/>
</dbReference>
<proteinExistence type="inferred from homology"/>
<dbReference type="AlphaFoldDB" id="A0AAY4C2I6"/>
<dbReference type="PROSITE" id="PS50049">
    <property type="entry name" value="THD_2"/>
    <property type="match status" value="1"/>
</dbReference>
<keyword evidence="6" id="KW-0812">Transmembrane</keyword>
<dbReference type="GO" id="GO:0005615">
    <property type="term" value="C:extracellular space"/>
    <property type="evidence" value="ECO:0007669"/>
    <property type="project" value="UniProtKB-KW"/>
</dbReference>
<dbReference type="GeneTree" id="ENSGT01130000278318"/>
<comment type="subcellular location">
    <subcellularLocation>
        <location evidence="1">Membrane</location>
    </subcellularLocation>
</comment>
<feature type="domain" description="THD" evidence="7">
    <location>
        <begin position="101"/>
        <end position="271"/>
    </location>
</feature>
<dbReference type="Proteomes" id="UP000694580">
    <property type="component" value="Chromosome 5"/>
</dbReference>
<dbReference type="PANTHER" id="PTHR11471:SF54">
    <property type="entry name" value="TNF SUPERFAMILY MEMBER 11"/>
    <property type="match status" value="1"/>
</dbReference>
<dbReference type="Gene3D" id="2.60.120.40">
    <property type="match status" value="1"/>
</dbReference>
<evidence type="ECO:0000256" key="1">
    <source>
        <dbReference type="ARBA" id="ARBA00004370"/>
    </source>
</evidence>
<dbReference type="GO" id="GO:0006955">
    <property type="term" value="P:immune response"/>
    <property type="evidence" value="ECO:0007669"/>
    <property type="project" value="InterPro"/>
</dbReference>
<name>A0AAY4C2I6_9TELE</name>
<feature type="transmembrane region" description="Helical" evidence="6">
    <location>
        <begin position="48"/>
        <end position="74"/>
    </location>
</feature>
<dbReference type="GO" id="GO:0005125">
    <property type="term" value="F:cytokine activity"/>
    <property type="evidence" value="ECO:0007669"/>
    <property type="project" value="UniProtKB-KW"/>
</dbReference>
<dbReference type="Ensembl" id="ENSDCDT00010033850.1">
    <property type="protein sequence ID" value="ENSDCDP00010027370.1"/>
    <property type="gene ID" value="ENSDCDG00010017323.1"/>
</dbReference>
<evidence type="ECO:0000313" key="8">
    <source>
        <dbReference type="Ensembl" id="ENSDCDP00010027370.1"/>
    </source>
</evidence>
<evidence type="ECO:0000256" key="4">
    <source>
        <dbReference type="ARBA" id="ARBA00023136"/>
    </source>
</evidence>
<dbReference type="GO" id="GO:0016020">
    <property type="term" value="C:membrane"/>
    <property type="evidence" value="ECO:0007669"/>
    <property type="project" value="UniProtKB-SubCell"/>
</dbReference>
<keyword evidence="9" id="KW-1185">Reference proteome</keyword>
<keyword evidence="6" id="KW-1133">Transmembrane helix</keyword>
<evidence type="ECO:0000256" key="3">
    <source>
        <dbReference type="ARBA" id="ARBA00022514"/>
    </source>
</evidence>
<dbReference type="Pfam" id="PF00229">
    <property type="entry name" value="TNF"/>
    <property type="match status" value="1"/>
</dbReference>
<dbReference type="PANTHER" id="PTHR11471">
    <property type="entry name" value="TUMOR NECROSIS FACTOR FAMILY MEMBER"/>
    <property type="match status" value="1"/>
</dbReference>
<reference evidence="8" key="3">
    <citation type="submission" date="2025-09" db="UniProtKB">
        <authorList>
            <consortium name="Ensembl"/>
        </authorList>
    </citation>
    <scope>IDENTIFICATION</scope>
</reference>
<accession>A0AAY4C2I6</accession>
<gene>
    <name evidence="8" type="primary">TNFSF11</name>
</gene>
<dbReference type="SMART" id="SM00207">
    <property type="entry name" value="TNF"/>
    <property type="match status" value="1"/>
</dbReference>
<evidence type="ECO:0000259" key="7">
    <source>
        <dbReference type="PROSITE" id="PS50049"/>
    </source>
</evidence>
<protein>
    <recommendedName>
        <fullName evidence="7">THD domain-containing protein</fullName>
    </recommendedName>
</protein>
<dbReference type="GO" id="GO:0005164">
    <property type="term" value="F:tumor necrosis factor receptor binding"/>
    <property type="evidence" value="ECO:0007669"/>
    <property type="project" value="InterPro"/>
</dbReference>
<dbReference type="InterPro" id="IPR008983">
    <property type="entry name" value="Tumour_necrosis_fac-like_dom"/>
</dbReference>
<organism evidence="8 9">
    <name type="scientific">Denticeps clupeoides</name>
    <name type="common">denticle herring</name>
    <dbReference type="NCBI Taxonomy" id="299321"/>
    <lineage>
        <taxon>Eukaryota</taxon>
        <taxon>Metazoa</taxon>
        <taxon>Chordata</taxon>
        <taxon>Craniata</taxon>
        <taxon>Vertebrata</taxon>
        <taxon>Euteleostomi</taxon>
        <taxon>Actinopterygii</taxon>
        <taxon>Neopterygii</taxon>
        <taxon>Teleostei</taxon>
        <taxon>Clupei</taxon>
        <taxon>Clupeiformes</taxon>
        <taxon>Denticipitoidei</taxon>
        <taxon>Denticipitidae</taxon>
        <taxon>Denticeps</taxon>
    </lineage>
</organism>